<dbReference type="Gene3D" id="2.60.40.10">
    <property type="entry name" value="Immunoglobulins"/>
    <property type="match status" value="1"/>
</dbReference>
<evidence type="ECO:0000259" key="1">
    <source>
        <dbReference type="Pfam" id="PF18962"/>
    </source>
</evidence>
<dbReference type="NCBIfam" id="TIGR04183">
    <property type="entry name" value="Por_Secre_tail"/>
    <property type="match status" value="1"/>
</dbReference>
<reference evidence="3" key="1">
    <citation type="journal article" date="2019" name="Int. J. Syst. Evol. Microbiol.">
        <title>The Global Catalogue of Microorganisms (GCM) 10K type strain sequencing project: providing services to taxonomists for standard genome sequencing and annotation.</title>
        <authorList>
            <consortium name="The Broad Institute Genomics Platform"/>
            <consortium name="The Broad Institute Genome Sequencing Center for Infectious Disease"/>
            <person name="Wu L."/>
            <person name="Ma J."/>
        </authorList>
    </citation>
    <scope>NUCLEOTIDE SEQUENCE [LARGE SCALE GENOMIC DNA]</scope>
    <source>
        <strain evidence="3">KCTC 42456</strain>
    </source>
</reference>
<dbReference type="InterPro" id="IPR013783">
    <property type="entry name" value="Ig-like_fold"/>
</dbReference>
<feature type="domain" description="Secretion system C-terminal sorting" evidence="1">
    <location>
        <begin position="302"/>
        <end position="375"/>
    </location>
</feature>
<dbReference type="EMBL" id="JBHULV010000044">
    <property type="protein sequence ID" value="MFD2732549.1"/>
    <property type="molecule type" value="Genomic_DNA"/>
</dbReference>
<dbReference type="Pfam" id="PF18962">
    <property type="entry name" value="Por_Secre_tail"/>
    <property type="match status" value="1"/>
</dbReference>
<proteinExistence type="predicted"/>
<dbReference type="Proteomes" id="UP001597546">
    <property type="component" value="Unassembled WGS sequence"/>
</dbReference>
<dbReference type="InterPro" id="IPR026444">
    <property type="entry name" value="Secre_tail"/>
</dbReference>
<name>A0ABW5TUK1_9SPHI</name>
<organism evidence="2 3">
    <name type="scientific">Pedobacter alpinus</name>
    <dbReference type="NCBI Taxonomy" id="1590643"/>
    <lineage>
        <taxon>Bacteria</taxon>
        <taxon>Pseudomonadati</taxon>
        <taxon>Bacteroidota</taxon>
        <taxon>Sphingobacteriia</taxon>
        <taxon>Sphingobacteriales</taxon>
        <taxon>Sphingobacteriaceae</taxon>
        <taxon>Pedobacter</taxon>
    </lineage>
</organism>
<accession>A0ABW5TUK1</accession>
<comment type="caution">
    <text evidence="2">The sequence shown here is derived from an EMBL/GenBank/DDBJ whole genome shotgun (WGS) entry which is preliminary data.</text>
</comment>
<evidence type="ECO:0000313" key="2">
    <source>
        <dbReference type="EMBL" id="MFD2732549.1"/>
    </source>
</evidence>
<dbReference type="RefSeq" id="WP_379040143.1">
    <property type="nucleotide sequence ID" value="NZ_JBHSKW010000001.1"/>
</dbReference>
<gene>
    <name evidence="2" type="ORF">ACFSSE_12645</name>
</gene>
<keyword evidence="3" id="KW-1185">Reference proteome</keyword>
<protein>
    <submittedName>
        <fullName evidence="2">T9SS type A sorting domain-containing protein</fullName>
    </submittedName>
</protein>
<evidence type="ECO:0000313" key="3">
    <source>
        <dbReference type="Proteomes" id="UP001597546"/>
    </source>
</evidence>
<sequence>MKKQLLFTFLFLIITKLTFATFSSGNWRWRNDDGNETTATWRAAENTAIQVNTQNEVLRLRTEIGVPLDINNNGMTYSFSYQYSVDGINFTALTKTSGSNAFVIAASNPNVINGTATTKQLNGYSSFSNYTFTAGTVIVNNDFGNYTISSTENRKYEHELVFLPTQNMEPGKTYYFQLAGFTPGGNSVLASFTTASTLPISLKSLLAKSTASGMSISWKTTSELNNKYFDLQRSTDGIKWATIAKIDGNGTTNQENNYNYIDKNAASGINYYRLIQFDFDGKSITSGVASAKFELESDLISVYPNPFIDNLVINLKGYDGKVFDVALYNINGKVVLAKKVTALNSQLQFNLEQTQPNGIYMLKISGNGLNLTQKVTAK</sequence>